<proteinExistence type="predicted"/>
<protein>
    <submittedName>
        <fullName evidence="1">Uncharacterized protein</fullName>
    </submittedName>
</protein>
<reference evidence="1 2" key="1">
    <citation type="submission" date="2022-11" db="EMBL/GenBank/DDBJ databases">
        <title>Whole genome sequence of Eschrichtius robustus ER-17-0199.</title>
        <authorList>
            <person name="Bruniche-Olsen A."/>
            <person name="Black A.N."/>
            <person name="Fields C.J."/>
            <person name="Walden K."/>
            <person name="Dewoody J.A."/>
        </authorList>
    </citation>
    <scope>NUCLEOTIDE SEQUENCE [LARGE SCALE GENOMIC DNA]</scope>
    <source>
        <strain evidence="1">ER-17-0199</strain>
        <tissue evidence="1">Blubber</tissue>
    </source>
</reference>
<sequence length="85" mass="9462">MRSFAQAKQCYKIGIKNLLRPEVRDFWEKLGSYVAPEEEGGHVDLFVPLGASEAGTEVLSQLSQLTGTLLTAPHWNCHRLVPTHS</sequence>
<dbReference type="Proteomes" id="UP001159641">
    <property type="component" value="Unassembled WGS sequence"/>
</dbReference>
<name>A0AB34HYW6_ESCRO</name>
<dbReference type="AlphaFoldDB" id="A0AB34HYW6"/>
<comment type="caution">
    <text evidence="1">The sequence shown here is derived from an EMBL/GenBank/DDBJ whole genome shotgun (WGS) entry which is preliminary data.</text>
</comment>
<organism evidence="1 2">
    <name type="scientific">Eschrichtius robustus</name>
    <name type="common">California gray whale</name>
    <name type="synonym">Eschrichtius gibbosus</name>
    <dbReference type="NCBI Taxonomy" id="9764"/>
    <lineage>
        <taxon>Eukaryota</taxon>
        <taxon>Metazoa</taxon>
        <taxon>Chordata</taxon>
        <taxon>Craniata</taxon>
        <taxon>Vertebrata</taxon>
        <taxon>Euteleostomi</taxon>
        <taxon>Mammalia</taxon>
        <taxon>Eutheria</taxon>
        <taxon>Laurasiatheria</taxon>
        <taxon>Artiodactyla</taxon>
        <taxon>Whippomorpha</taxon>
        <taxon>Cetacea</taxon>
        <taxon>Mysticeti</taxon>
        <taxon>Eschrichtiidae</taxon>
        <taxon>Eschrichtius</taxon>
    </lineage>
</organism>
<dbReference type="InterPro" id="IPR052805">
    <property type="entry name" value="GEF_Ubiquitin-Prot_Reg"/>
</dbReference>
<dbReference type="PANTHER" id="PTHR46857:SF1">
    <property type="entry name" value="EPITHELIAL CELL-TRANSFORMING SEQUENCE 2 ONCOGENE-LIKE"/>
    <property type="match status" value="1"/>
</dbReference>
<evidence type="ECO:0000313" key="2">
    <source>
        <dbReference type="Proteomes" id="UP001159641"/>
    </source>
</evidence>
<dbReference type="PANTHER" id="PTHR46857">
    <property type="entry name" value="EPITHELIAL CELL-TRANSFORMING SEQUENCE 2 ONCOGENE-LIKE"/>
    <property type="match status" value="1"/>
</dbReference>
<gene>
    <name evidence="1" type="ORF">J1605_017556</name>
</gene>
<evidence type="ECO:0000313" key="1">
    <source>
        <dbReference type="EMBL" id="KAJ8797328.1"/>
    </source>
</evidence>
<keyword evidence="2" id="KW-1185">Reference proteome</keyword>
<accession>A0AB34HYW6</accession>
<dbReference type="EMBL" id="JAIQCJ010000254">
    <property type="protein sequence ID" value="KAJ8797328.1"/>
    <property type="molecule type" value="Genomic_DNA"/>
</dbReference>